<organism evidence="1">
    <name type="scientific">metagenome</name>
    <dbReference type="NCBI Taxonomy" id="256318"/>
    <lineage>
        <taxon>unclassified sequences</taxon>
        <taxon>metagenomes</taxon>
    </lineage>
</organism>
<sequence>MTRFPIRCDSGDSLPDNVPHPLHLRLCRASLA</sequence>
<protein>
    <submittedName>
        <fullName evidence="1">Uncharacterized protein</fullName>
    </submittedName>
</protein>
<accession>A0A2P2C1M8</accession>
<dbReference type="EMBL" id="CZKA01000025">
    <property type="protein sequence ID" value="CUR55923.1"/>
    <property type="molecule type" value="Genomic_DNA"/>
</dbReference>
<reference evidence="1" key="1">
    <citation type="submission" date="2015-08" db="EMBL/GenBank/DDBJ databases">
        <authorList>
            <person name="Babu N.S."/>
            <person name="Beckwith C.J."/>
            <person name="Beseler K.G."/>
            <person name="Brison A."/>
            <person name="Carone J.V."/>
            <person name="Caskin T.P."/>
            <person name="Diamond M."/>
            <person name="Durham M.E."/>
            <person name="Foxe J.M."/>
            <person name="Go M."/>
            <person name="Henderson B.A."/>
            <person name="Jones I.B."/>
            <person name="McGettigan J.A."/>
            <person name="Micheletti S.J."/>
            <person name="Nasrallah M.E."/>
            <person name="Ortiz D."/>
            <person name="Piller C.R."/>
            <person name="Privatt S.R."/>
            <person name="Schneider S.L."/>
            <person name="Sharp S."/>
            <person name="Smith T.C."/>
            <person name="Stanton J.D."/>
            <person name="Ullery H.E."/>
            <person name="Wilson R.J."/>
            <person name="Serrano M.G."/>
            <person name="Buck G."/>
            <person name="Lee V."/>
            <person name="Wang Y."/>
            <person name="Carvalho R."/>
            <person name="Voegtly L."/>
            <person name="Shi R."/>
            <person name="Duckworth R."/>
            <person name="Johnson A."/>
            <person name="Loviza R."/>
            <person name="Walstead R."/>
            <person name="Shah Z."/>
            <person name="Kiflezghi M."/>
            <person name="Wade K."/>
            <person name="Ball S.L."/>
            <person name="Bradley K.W."/>
            <person name="Asai D.J."/>
            <person name="Bowman C.A."/>
            <person name="Russell D.A."/>
            <person name="Pope W.H."/>
            <person name="Jacobs-Sera D."/>
            <person name="Hendrix R.W."/>
            <person name="Hatfull G.F."/>
        </authorList>
    </citation>
    <scope>NUCLEOTIDE SEQUENCE</scope>
</reference>
<gene>
    <name evidence="1" type="ORF">NOCA2310070</name>
</gene>
<name>A0A2P2C1M8_9ZZZZ</name>
<proteinExistence type="predicted"/>
<evidence type="ECO:0000313" key="1">
    <source>
        <dbReference type="EMBL" id="CUR55923.1"/>
    </source>
</evidence>
<dbReference type="AlphaFoldDB" id="A0A2P2C1M8"/>